<organism evidence="2 3">
    <name type="scientific">Corynebacterium nuruki</name>
    <dbReference type="NCBI Taxonomy" id="1032851"/>
    <lineage>
        <taxon>Bacteria</taxon>
        <taxon>Bacillati</taxon>
        <taxon>Actinomycetota</taxon>
        <taxon>Actinomycetes</taxon>
        <taxon>Mycobacteriales</taxon>
        <taxon>Corynebacteriaceae</taxon>
        <taxon>Corynebacterium</taxon>
    </lineage>
</organism>
<dbReference type="EMBL" id="DQID01000016">
    <property type="protein sequence ID" value="HCT13349.1"/>
    <property type="molecule type" value="Genomic_DNA"/>
</dbReference>
<dbReference type="RefSeq" id="WP_010118844.1">
    <property type="nucleotide sequence ID" value="NZ_DAITTW010000032.1"/>
</dbReference>
<gene>
    <name evidence="2" type="ORF">DIW82_00755</name>
</gene>
<dbReference type="InterPro" id="IPR008136">
    <property type="entry name" value="CinA_C"/>
</dbReference>
<dbReference type="Proteomes" id="UP000261739">
    <property type="component" value="Unassembled WGS sequence"/>
</dbReference>
<proteinExistence type="predicted"/>
<evidence type="ECO:0000259" key="1">
    <source>
        <dbReference type="Pfam" id="PF02464"/>
    </source>
</evidence>
<dbReference type="STRING" id="863239.GCA_000213935_02646"/>
<evidence type="ECO:0000313" key="2">
    <source>
        <dbReference type="EMBL" id="HCT13349.1"/>
    </source>
</evidence>
<evidence type="ECO:0000313" key="3">
    <source>
        <dbReference type="Proteomes" id="UP000261739"/>
    </source>
</evidence>
<dbReference type="Gene3D" id="3.90.950.20">
    <property type="entry name" value="CinA-like"/>
    <property type="match status" value="1"/>
</dbReference>
<protein>
    <submittedName>
        <fullName evidence="2">CinA family protein</fullName>
    </submittedName>
</protein>
<sequence>MTGHGFRQAETSADTTGTGRQVAADLVATAGAAGVTVATAESLTAGLLAATVAEIPGASAVLRGGLIVYATELKHDLAGVDATLLARRGPVDPEVAGQLARGTAQRCGADLGVGVTGVAGPDSQDGHPVGEVWIGVWSARLDAGVPRVAALDDRWQSAAGGTDEAVRSAVRRATVDQALEELLTAVGALQPGGACRE</sequence>
<comment type="caution">
    <text evidence="2">The sequence shown here is derived from an EMBL/GenBank/DDBJ whole genome shotgun (WGS) entry which is preliminary data.</text>
</comment>
<reference evidence="2 3" key="1">
    <citation type="journal article" date="2018" name="Nat. Biotechnol.">
        <title>A standardized bacterial taxonomy based on genome phylogeny substantially revises the tree of life.</title>
        <authorList>
            <person name="Parks D.H."/>
            <person name="Chuvochina M."/>
            <person name="Waite D.W."/>
            <person name="Rinke C."/>
            <person name="Skarshewski A."/>
            <person name="Chaumeil P.A."/>
            <person name="Hugenholtz P."/>
        </authorList>
    </citation>
    <scope>NUCLEOTIDE SEQUENCE [LARGE SCALE GENOMIC DNA]</scope>
    <source>
        <strain evidence="2">UBA11247</strain>
    </source>
</reference>
<name>A0A3D4SVP3_9CORY</name>
<dbReference type="InterPro" id="IPR036653">
    <property type="entry name" value="CinA-like_C"/>
</dbReference>
<dbReference type="Pfam" id="PF02464">
    <property type="entry name" value="CinA"/>
    <property type="match status" value="1"/>
</dbReference>
<dbReference type="AlphaFoldDB" id="A0A3D4SVP3"/>
<dbReference type="NCBIfam" id="TIGR00199">
    <property type="entry name" value="PncC_domain"/>
    <property type="match status" value="1"/>
</dbReference>
<feature type="domain" description="CinA C-terminal" evidence="1">
    <location>
        <begin position="21"/>
        <end position="141"/>
    </location>
</feature>
<accession>A0A3D4SVP3</accession>
<dbReference type="SUPFAM" id="SSF142433">
    <property type="entry name" value="CinA-like"/>
    <property type="match status" value="1"/>
</dbReference>